<dbReference type="RefSeq" id="WP_380233189.1">
    <property type="nucleotide sequence ID" value="NZ_JBHSVH010000002.1"/>
</dbReference>
<evidence type="ECO:0000259" key="2">
    <source>
        <dbReference type="Pfam" id="PF00206"/>
    </source>
</evidence>
<dbReference type="InterPro" id="IPR000362">
    <property type="entry name" value="Fumarate_lyase_fam"/>
</dbReference>
<dbReference type="EMBL" id="JBHTAJ010000146">
    <property type="protein sequence ID" value="MFC7185109.1"/>
    <property type="molecule type" value="Genomic_DNA"/>
</dbReference>
<dbReference type="Pfam" id="PF00206">
    <property type="entry name" value="Lyase_1"/>
    <property type="match status" value="1"/>
</dbReference>
<dbReference type="PANTHER" id="PTHR42696">
    <property type="entry name" value="ASPARTATE AMMONIA-LYASE"/>
    <property type="match status" value="1"/>
</dbReference>
<accession>A0ABW2G6L1</accession>
<proteinExistence type="predicted"/>
<dbReference type="NCBIfam" id="NF008909">
    <property type="entry name" value="PRK12273.1"/>
    <property type="match status" value="1"/>
</dbReference>
<name>A0ABW2G6L1_9ACTN</name>
<dbReference type="Pfam" id="PF10415">
    <property type="entry name" value="FumaraseC_C"/>
    <property type="match status" value="1"/>
</dbReference>
<gene>
    <name evidence="4" type="ORF">ACFQMG_36740</name>
</gene>
<evidence type="ECO:0000256" key="1">
    <source>
        <dbReference type="ARBA" id="ARBA00023239"/>
    </source>
</evidence>
<dbReference type="InterPro" id="IPR018951">
    <property type="entry name" value="Fumarase_C_C"/>
</dbReference>
<dbReference type="Proteomes" id="UP001596435">
    <property type="component" value="Unassembled WGS sequence"/>
</dbReference>
<organism evidence="4 5">
    <name type="scientific">Kitasatospora paranensis</name>
    <dbReference type="NCBI Taxonomy" id="258053"/>
    <lineage>
        <taxon>Bacteria</taxon>
        <taxon>Bacillati</taxon>
        <taxon>Actinomycetota</taxon>
        <taxon>Actinomycetes</taxon>
        <taxon>Kitasatosporales</taxon>
        <taxon>Streptomycetaceae</taxon>
        <taxon>Kitasatospora</taxon>
    </lineage>
</organism>
<dbReference type="EC" id="4.3.1.1" evidence="4"/>
<dbReference type="PRINTS" id="PR00145">
    <property type="entry name" value="ARGSUCLYASE"/>
</dbReference>
<protein>
    <submittedName>
        <fullName evidence="4">Aspartate ammonia-lyase</fullName>
        <ecNumber evidence="4">4.3.1.1</ecNumber>
    </submittedName>
</protein>
<dbReference type="InterPro" id="IPR024083">
    <property type="entry name" value="Fumarase/histidase_N"/>
</dbReference>
<dbReference type="InterPro" id="IPR020557">
    <property type="entry name" value="Fumarate_lyase_CS"/>
</dbReference>
<dbReference type="PANTHER" id="PTHR42696:SF2">
    <property type="entry name" value="ASPARTATE AMMONIA-LYASE"/>
    <property type="match status" value="1"/>
</dbReference>
<dbReference type="PROSITE" id="PS00163">
    <property type="entry name" value="FUMARATE_LYASES"/>
    <property type="match status" value="1"/>
</dbReference>
<dbReference type="SUPFAM" id="SSF48557">
    <property type="entry name" value="L-aspartase-like"/>
    <property type="match status" value="1"/>
</dbReference>
<evidence type="ECO:0000259" key="3">
    <source>
        <dbReference type="Pfam" id="PF10415"/>
    </source>
</evidence>
<feature type="domain" description="Fumarase C C-terminal" evidence="3">
    <location>
        <begin position="409"/>
        <end position="461"/>
    </location>
</feature>
<evidence type="ECO:0000313" key="5">
    <source>
        <dbReference type="Proteomes" id="UP001596435"/>
    </source>
</evidence>
<dbReference type="InterPro" id="IPR008948">
    <property type="entry name" value="L-Aspartase-like"/>
</dbReference>
<dbReference type="GO" id="GO:0008797">
    <property type="term" value="F:aspartate ammonia-lyase activity"/>
    <property type="evidence" value="ECO:0007669"/>
    <property type="project" value="UniProtKB-EC"/>
</dbReference>
<dbReference type="Gene3D" id="1.10.40.30">
    <property type="entry name" value="Fumarase/aspartase (C-terminal domain)"/>
    <property type="match status" value="1"/>
</dbReference>
<keyword evidence="5" id="KW-1185">Reference proteome</keyword>
<comment type="caution">
    <text evidence="4">The sequence shown here is derived from an EMBL/GenBank/DDBJ whole genome shotgun (WGS) entry which is preliminary data.</text>
</comment>
<dbReference type="Gene3D" id="1.10.275.10">
    <property type="entry name" value="Fumarase/aspartase (N-terminal domain)"/>
    <property type="match status" value="1"/>
</dbReference>
<dbReference type="InterPro" id="IPR051546">
    <property type="entry name" value="Aspartate_Ammonia-Lyase"/>
</dbReference>
<keyword evidence="1 4" id="KW-0456">Lyase</keyword>
<reference evidence="5" key="1">
    <citation type="journal article" date="2019" name="Int. J. Syst. Evol. Microbiol.">
        <title>The Global Catalogue of Microorganisms (GCM) 10K type strain sequencing project: providing services to taxonomists for standard genome sequencing and annotation.</title>
        <authorList>
            <consortium name="The Broad Institute Genomics Platform"/>
            <consortium name="The Broad Institute Genome Sequencing Center for Infectious Disease"/>
            <person name="Wu L."/>
            <person name="Ma J."/>
        </authorList>
    </citation>
    <scope>NUCLEOTIDE SEQUENCE [LARGE SCALE GENOMIC DNA]</scope>
    <source>
        <strain evidence="5">CGMCC 1.12859</strain>
    </source>
</reference>
<dbReference type="Gene3D" id="1.20.200.10">
    <property type="entry name" value="Fumarase/aspartase (Central domain)"/>
    <property type="match status" value="1"/>
</dbReference>
<sequence length="463" mass="48764">MDPQRLEHDLIGDRHVPADSYYGIHTLRALENFPLSGVPISAHPELVVSLAEVKLACARANSSLGLLDSARAHVIMEAADEIRHGLLHEHFVVDVLQGGAGTSSNMNANEVIANRALELWGRMRGDYNHLSPNDHVNLGQSTNDVYPTAVKLALHAAVGGLLPAMGRLADTFADRGRAFADVVKLGRTQLQDAVPMTLGQEFAVFALTVRDDRDQLERAVGPLREVNVGGTAIGTGLNAASGYAAAAVNELADLTGVAVRPARDPIEATQGVGAFLQLASAFKCFAMRLSKICNDLRLLASGPQAGLAEIRLPALQAGSSIMPGKVNPVLPEAVNQVCFEVVGVEAAVALAGQSGQLQLNAFEPLMAHLLLTAANRLERACDLLAIRCVAGIEADAGRLRGYAEGSAALATALNPVLGYQRATEVAQRSVAERRPVREIALEGGLVSAAALGDLLDPMRLAGR</sequence>
<dbReference type="InterPro" id="IPR022761">
    <property type="entry name" value="Fumarate_lyase_N"/>
</dbReference>
<feature type="domain" description="Fumarate lyase N-terminal" evidence="2">
    <location>
        <begin position="13"/>
        <end position="343"/>
    </location>
</feature>
<evidence type="ECO:0000313" key="4">
    <source>
        <dbReference type="EMBL" id="MFC7185109.1"/>
    </source>
</evidence>
<dbReference type="PRINTS" id="PR00149">
    <property type="entry name" value="FUMRATELYASE"/>
</dbReference>